<proteinExistence type="predicted"/>
<gene>
    <name evidence="2" type="ORF">ACFQZ7_02025</name>
</gene>
<evidence type="ECO:0008006" key="4">
    <source>
        <dbReference type="Google" id="ProtNLM"/>
    </source>
</evidence>
<protein>
    <recommendedName>
        <fullName evidence="4">DUF3899 domain-containing protein</fullName>
    </recommendedName>
</protein>
<feature type="transmembrane region" description="Helical" evidence="1">
    <location>
        <begin position="91"/>
        <end position="110"/>
    </location>
</feature>
<dbReference type="Proteomes" id="UP001597104">
    <property type="component" value="Unassembled WGS sequence"/>
</dbReference>
<feature type="transmembrane region" description="Helical" evidence="1">
    <location>
        <begin position="65"/>
        <end position="85"/>
    </location>
</feature>
<evidence type="ECO:0000256" key="1">
    <source>
        <dbReference type="SAM" id="Phobius"/>
    </source>
</evidence>
<keyword evidence="1" id="KW-0812">Transmembrane</keyword>
<keyword evidence="3" id="KW-1185">Reference proteome</keyword>
<keyword evidence="1" id="KW-0472">Membrane</keyword>
<evidence type="ECO:0000313" key="3">
    <source>
        <dbReference type="Proteomes" id="UP001597104"/>
    </source>
</evidence>
<feature type="transmembrane region" description="Helical" evidence="1">
    <location>
        <begin position="6"/>
        <end position="22"/>
    </location>
</feature>
<comment type="caution">
    <text evidence="2">The sequence shown here is derived from an EMBL/GenBank/DDBJ whole genome shotgun (WGS) entry which is preliminary data.</text>
</comment>
<reference evidence="3" key="1">
    <citation type="journal article" date="2019" name="Int. J. Syst. Evol. Microbiol.">
        <title>The Global Catalogue of Microorganisms (GCM) 10K type strain sequencing project: providing services to taxonomists for standard genome sequencing and annotation.</title>
        <authorList>
            <consortium name="The Broad Institute Genomics Platform"/>
            <consortium name="The Broad Institute Genome Sequencing Center for Infectious Disease"/>
            <person name="Wu L."/>
            <person name="Ma J."/>
        </authorList>
    </citation>
    <scope>NUCLEOTIDE SEQUENCE [LARGE SCALE GENOMIC DNA]</scope>
    <source>
        <strain evidence="3">CCM 8925</strain>
    </source>
</reference>
<organism evidence="2 3">
    <name type="scientific">Loigolactobacillus binensis</name>
    <dbReference type="NCBI Taxonomy" id="2559922"/>
    <lineage>
        <taxon>Bacteria</taxon>
        <taxon>Bacillati</taxon>
        <taxon>Bacillota</taxon>
        <taxon>Bacilli</taxon>
        <taxon>Lactobacillales</taxon>
        <taxon>Lactobacillaceae</taxon>
        <taxon>Loigolactobacillus</taxon>
    </lineage>
</organism>
<dbReference type="EMBL" id="JBHTIO010000008">
    <property type="protein sequence ID" value="MFD0896519.1"/>
    <property type="molecule type" value="Genomic_DNA"/>
</dbReference>
<sequence>MLRTLVFVLYFIDFIYIVINLVRNAKTNRMFKTAGLTGRQRFVNQSHKQAYLADKSARYYQLTRVFTVCFLLLVIDIALLFNAYLTDSVAGPIFTLLLFILAIMFFVAIMRRANIIEELWQQATAEQREAYHVKLRSPEQRQQFLHLHAAMISCCGLGLLYFLLGI</sequence>
<keyword evidence="1" id="KW-1133">Transmembrane helix</keyword>
<feature type="transmembrane region" description="Helical" evidence="1">
    <location>
        <begin position="144"/>
        <end position="164"/>
    </location>
</feature>
<evidence type="ECO:0000313" key="2">
    <source>
        <dbReference type="EMBL" id="MFD0896519.1"/>
    </source>
</evidence>
<dbReference type="RefSeq" id="WP_137636926.1">
    <property type="nucleotide sequence ID" value="NZ_BJDN01000004.1"/>
</dbReference>
<accession>A0ABW3EBK9</accession>
<name>A0ABW3EBK9_9LACO</name>